<dbReference type="InterPro" id="IPR003593">
    <property type="entry name" value="AAA+_ATPase"/>
</dbReference>
<dbReference type="SMART" id="SM00382">
    <property type="entry name" value="AAA"/>
    <property type="match status" value="1"/>
</dbReference>
<keyword evidence="6" id="KW-1185">Reference proteome</keyword>
<comment type="caution">
    <text evidence="5">The sequence shown here is derived from an EMBL/GenBank/DDBJ whole genome shotgun (WGS) entry which is preliminary data.</text>
</comment>
<keyword evidence="3" id="KW-0804">Transcription</keyword>
<keyword evidence="2" id="KW-0238">DNA-binding</keyword>
<dbReference type="CDD" id="cd06170">
    <property type="entry name" value="LuxR_C_like"/>
    <property type="match status" value="1"/>
</dbReference>
<dbReference type="SUPFAM" id="SSF52540">
    <property type="entry name" value="P-loop containing nucleoside triphosphate hydrolases"/>
    <property type="match status" value="1"/>
</dbReference>
<dbReference type="Pfam" id="PF25873">
    <property type="entry name" value="WHD_MalT"/>
    <property type="match status" value="1"/>
</dbReference>
<evidence type="ECO:0000313" key="5">
    <source>
        <dbReference type="EMBL" id="GGS28586.1"/>
    </source>
</evidence>
<proteinExistence type="predicted"/>
<dbReference type="PANTHER" id="PTHR44688">
    <property type="entry name" value="DNA-BINDING TRANSCRIPTIONAL ACTIVATOR DEVR_DOSR"/>
    <property type="match status" value="1"/>
</dbReference>
<dbReference type="CDD" id="cd00009">
    <property type="entry name" value="AAA"/>
    <property type="match status" value="1"/>
</dbReference>
<dbReference type="Pfam" id="PF13401">
    <property type="entry name" value="AAA_22"/>
    <property type="match status" value="1"/>
</dbReference>
<reference evidence="5" key="1">
    <citation type="journal article" date="2014" name="Int. J. Syst. Evol. Microbiol.">
        <title>Complete genome sequence of Corynebacterium casei LMG S-19264T (=DSM 44701T), isolated from a smear-ripened cheese.</title>
        <authorList>
            <consortium name="US DOE Joint Genome Institute (JGI-PGF)"/>
            <person name="Walter F."/>
            <person name="Albersmeier A."/>
            <person name="Kalinowski J."/>
            <person name="Ruckert C."/>
        </authorList>
    </citation>
    <scope>NUCLEOTIDE SEQUENCE</scope>
    <source>
        <strain evidence="5">JCM 3276</strain>
    </source>
</reference>
<evidence type="ECO:0000256" key="2">
    <source>
        <dbReference type="ARBA" id="ARBA00023125"/>
    </source>
</evidence>
<dbReference type="AlphaFoldDB" id="A0A918GCI8"/>
<organism evidence="5 6">
    <name type="scientific">Actinokineospora fastidiosa</name>
    <dbReference type="NCBI Taxonomy" id="1816"/>
    <lineage>
        <taxon>Bacteria</taxon>
        <taxon>Bacillati</taxon>
        <taxon>Actinomycetota</taxon>
        <taxon>Actinomycetes</taxon>
        <taxon>Pseudonocardiales</taxon>
        <taxon>Pseudonocardiaceae</taxon>
        <taxon>Actinokineospora</taxon>
    </lineage>
</organism>
<dbReference type="SMART" id="SM00421">
    <property type="entry name" value="HTH_LUXR"/>
    <property type="match status" value="1"/>
</dbReference>
<dbReference type="Pfam" id="PF00196">
    <property type="entry name" value="GerE"/>
    <property type="match status" value="1"/>
</dbReference>
<keyword evidence="1" id="KW-0805">Transcription regulation</keyword>
<dbReference type="InterPro" id="IPR011990">
    <property type="entry name" value="TPR-like_helical_dom_sf"/>
</dbReference>
<dbReference type="InterPro" id="IPR000792">
    <property type="entry name" value="Tscrpt_reg_LuxR_C"/>
</dbReference>
<dbReference type="SUPFAM" id="SSF46894">
    <property type="entry name" value="C-terminal effector domain of the bipartite response regulators"/>
    <property type="match status" value="1"/>
</dbReference>
<dbReference type="GO" id="GO:0006355">
    <property type="term" value="P:regulation of DNA-templated transcription"/>
    <property type="evidence" value="ECO:0007669"/>
    <property type="project" value="InterPro"/>
</dbReference>
<dbReference type="PROSITE" id="PS50043">
    <property type="entry name" value="HTH_LUXR_2"/>
    <property type="match status" value="1"/>
</dbReference>
<dbReference type="GO" id="GO:0003677">
    <property type="term" value="F:DNA binding"/>
    <property type="evidence" value="ECO:0007669"/>
    <property type="project" value="UniProtKB-KW"/>
</dbReference>
<evidence type="ECO:0000256" key="3">
    <source>
        <dbReference type="ARBA" id="ARBA00023163"/>
    </source>
</evidence>
<dbReference type="PRINTS" id="PR00038">
    <property type="entry name" value="HTHLUXR"/>
</dbReference>
<dbReference type="GO" id="GO:0016887">
    <property type="term" value="F:ATP hydrolysis activity"/>
    <property type="evidence" value="ECO:0007669"/>
    <property type="project" value="InterPro"/>
</dbReference>
<evidence type="ECO:0000256" key="1">
    <source>
        <dbReference type="ARBA" id="ARBA00023015"/>
    </source>
</evidence>
<dbReference type="InterPro" id="IPR016032">
    <property type="entry name" value="Sig_transdc_resp-reg_C-effctor"/>
</dbReference>
<evidence type="ECO:0000259" key="4">
    <source>
        <dbReference type="PROSITE" id="PS50043"/>
    </source>
</evidence>
<dbReference type="InterPro" id="IPR059106">
    <property type="entry name" value="WHD_MalT"/>
</dbReference>
<sequence>MQDDNAVRSQLVRAPSTHASVLPTKIRVPDVQPVRPWRDRIAAILDRAVDDLAVAGSVIVIDGPPGAGKTTAAASWANDAMERGDDVRWATLDQRDNDTCTLWTTVEAALRLTGRDGEQDDRTASLPSLSSVLAALHRPTVLILDDVHELRSPAVQDDFVRFVRTVPDTLRLVLVGRRPGLRLSRLRLEGRVLEIAGDVLAFDQDEAESLLDQHGLRLPPEGLAELMAHTRGWAAGLRMAALWLADDPTRATTIAAFPTGAPLVAEYLNEEVLADQSPRARHVLMATSICDTVHPRLATELSGQRNVDVLLHQLAGENNLITRSGPGGQTYHYHPLLRSHLRSELARTRPGAPDHLHRVAARWFRAEGDTGAALRHARQARDSKLTVDLIASHGVQEILNGNSDVVREAIDCLPDGRVDRHASVVAALAALDARDAAAADVHLTRLMTERRAPLSRRTRLLLDAALLQRTHLGPSVRLPRHERPLSSGDEATDVLLLLAAGTTRLWSGDPQGAETELSRAAELTDRPHYGWAHLQAMSHLSVAFALTGNVVGLADRARRALRFAAEHGWDRTWPCAAPYAALAALSYHQGDGVRAGDLIAMAAELLPQESEPPVALAVLCIRAFIEFDVAAEPHGVVGIATGQWHALSGRHRCPQVVAVLAPTLARMSLQVEEPAWAEALADDVRGTLDQHAELSLLQAAIHAHHGRSARARRCLAPVLAGDLAPLTPLALVESWVLEAALADRAGDAHRAHQAVSSALHAAEPLGVTRLFRPVRDVLAQGVGRFGRADRFGHTVLSSLPAQKAIPDPLTSRERDLLVELPSMRTVEEIAESMYLSANTVKTHLRSIYRKLGVRQRRDAVTTARQLGLL</sequence>
<reference evidence="5" key="2">
    <citation type="submission" date="2020-09" db="EMBL/GenBank/DDBJ databases">
        <authorList>
            <person name="Sun Q."/>
            <person name="Ohkuma M."/>
        </authorList>
    </citation>
    <scope>NUCLEOTIDE SEQUENCE</scope>
    <source>
        <strain evidence="5">JCM 3276</strain>
    </source>
</reference>
<accession>A0A918GCI8</accession>
<name>A0A918GCI8_9PSEU</name>
<dbReference type="PANTHER" id="PTHR44688:SF16">
    <property type="entry name" value="DNA-BINDING TRANSCRIPTIONAL ACTIVATOR DEVR_DOSR"/>
    <property type="match status" value="1"/>
</dbReference>
<dbReference type="EMBL" id="BMRB01000002">
    <property type="protein sequence ID" value="GGS28586.1"/>
    <property type="molecule type" value="Genomic_DNA"/>
</dbReference>
<feature type="domain" description="HTH luxR-type" evidence="4">
    <location>
        <begin position="802"/>
        <end position="867"/>
    </location>
</feature>
<dbReference type="Proteomes" id="UP000660680">
    <property type="component" value="Unassembled WGS sequence"/>
</dbReference>
<dbReference type="InterPro" id="IPR036388">
    <property type="entry name" value="WH-like_DNA-bd_sf"/>
</dbReference>
<dbReference type="Gene3D" id="1.10.10.10">
    <property type="entry name" value="Winged helix-like DNA-binding domain superfamily/Winged helix DNA-binding domain"/>
    <property type="match status" value="1"/>
</dbReference>
<dbReference type="InterPro" id="IPR049945">
    <property type="entry name" value="AAA_22"/>
</dbReference>
<protein>
    <submittedName>
        <fullName evidence="5">LuxR family transcriptional regulator</fullName>
    </submittedName>
</protein>
<dbReference type="Gene3D" id="1.25.40.10">
    <property type="entry name" value="Tetratricopeptide repeat domain"/>
    <property type="match status" value="1"/>
</dbReference>
<gene>
    <name evidence="5" type="ORF">GCM10010171_22110</name>
</gene>
<evidence type="ECO:0000313" key="6">
    <source>
        <dbReference type="Proteomes" id="UP000660680"/>
    </source>
</evidence>
<dbReference type="Gene3D" id="3.40.50.300">
    <property type="entry name" value="P-loop containing nucleotide triphosphate hydrolases"/>
    <property type="match status" value="1"/>
</dbReference>
<dbReference type="InterPro" id="IPR027417">
    <property type="entry name" value="P-loop_NTPase"/>
</dbReference>